<dbReference type="PROSITE" id="PS51257">
    <property type="entry name" value="PROKAR_LIPOPROTEIN"/>
    <property type="match status" value="1"/>
</dbReference>
<keyword evidence="1" id="KW-0732">Signal</keyword>
<evidence type="ECO:0000313" key="4">
    <source>
        <dbReference type="Proteomes" id="UP001595803"/>
    </source>
</evidence>
<accession>A0ABV7ZDD8</accession>
<reference evidence="4" key="1">
    <citation type="journal article" date="2019" name="Int. J. Syst. Evol. Microbiol.">
        <title>The Global Catalogue of Microorganisms (GCM) 10K type strain sequencing project: providing services to taxonomists for standard genome sequencing and annotation.</title>
        <authorList>
            <consortium name="The Broad Institute Genomics Platform"/>
            <consortium name="The Broad Institute Genome Sequencing Center for Infectious Disease"/>
            <person name="Wu L."/>
            <person name="Ma J."/>
        </authorList>
    </citation>
    <scope>NUCLEOTIDE SEQUENCE [LARGE SCALE GENOMIC DNA]</scope>
    <source>
        <strain evidence="4">CCTCC AB 2017081</strain>
    </source>
</reference>
<name>A0ABV7ZDD8_9DEIO</name>
<dbReference type="InterPro" id="IPR013785">
    <property type="entry name" value="Aldolase_TIM"/>
</dbReference>
<comment type="caution">
    <text evidence="3">The sequence shown here is derived from an EMBL/GenBank/DDBJ whole genome shotgun (WGS) entry which is preliminary data.</text>
</comment>
<dbReference type="InterPro" id="IPR016063">
    <property type="entry name" value="TM1410_Glycdase"/>
</dbReference>
<dbReference type="PANTHER" id="PTHR35882">
    <property type="entry name" value="PELA"/>
    <property type="match status" value="1"/>
</dbReference>
<evidence type="ECO:0000259" key="2">
    <source>
        <dbReference type="Pfam" id="PF03537"/>
    </source>
</evidence>
<dbReference type="EMBL" id="JBHRZG010000022">
    <property type="protein sequence ID" value="MFC3834114.1"/>
    <property type="molecule type" value="Genomic_DNA"/>
</dbReference>
<keyword evidence="3" id="KW-0378">Hydrolase</keyword>
<sequence>MSTARLTLLSLLLVACAANGAASSGTVPAAPDAGTRAQRLTQARTWGYQLTGYGDAMLGPVRRSPFDVVVIDAVTDEGVAWTPTQLRTAAARPGGARLLAAYLSIGEAEDYRPYWQASWTASPPRWLLGGNPDWPGSYAVAYWDPAWQALMLRQLDHVIESGFDGVYLDLVDAYEGHAQRPTARADMVTWVCRVAAHARARDPHFLIIPQNAAELIRDPGYAPCVDALGSEETFVYAMNRPTEVARQQALLADYAVWTAHGKPVFAVDYADTPELVSRTYARARAAGLVPYVTVREADVLTPGR</sequence>
<dbReference type="Proteomes" id="UP001595803">
    <property type="component" value="Unassembled WGS sequence"/>
</dbReference>
<protein>
    <submittedName>
        <fullName evidence="3">MJ1477/TM1410 family putative glycoside hydrolase</fullName>
    </submittedName>
</protein>
<evidence type="ECO:0000313" key="3">
    <source>
        <dbReference type="EMBL" id="MFC3834114.1"/>
    </source>
</evidence>
<dbReference type="PANTHER" id="PTHR35882:SF1">
    <property type="match status" value="1"/>
</dbReference>
<evidence type="ECO:0000256" key="1">
    <source>
        <dbReference type="SAM" id="SignalP"/>
    </source>
</evidence>
<dbReference type="RefSeq" id="WP_380102481.1">
    <property type="nucleotide sequence ID" value="NZ_JBHRZG010000022.1"/>
</dbReference>
<dbReference type="InterPro" id="IPR004352">
    <property type="entry name" value="GH114_TIM-barrel"/>
</dbReference>
<gene>
    <name evidence="3" type="ORF">ACFOSB_14750</name>
</gene>
<dbReference type="Pfam" id="PF03537">
    <property type="entry name" value="Glyco_hydro_114"/>
    <property type="match status" value="1"/>
</dbReference>
<keyword evidence="4" id="KW-1185">Reference proteome</keyword>
<dbReference type="PRINTS" id="PR01545">
    <property type="entry name" value="THEMAYE10DUF"/>
</dbReference>
<organism evidence="3 4">
    <name type="scientific">Deinococcus rufus</name>
    <dbReference type="NCBI Taxonomy" id="2136097"/>
    <lineage>
        <taxon>Bacteria</taxon>
        <taxon>Thermotogati</taxon>
        <taxon>Deinococcota</taxon>
        <taxon>Deinococci</taxon>
        <taxon>Deinococcales</taxon>
        <taxon>Deinococcaceae</taxon>
        <taxon>Deinococcus</taxon>
    </lineage>
</organism>
<dbReference type="SUPFAM" id="SSF51445">
    <property type="entry name" value="(Trans)glycosidases"/>
    <property type="match status" value="1"/>
</dbReference>
<feature type="signal peptide" evidence="1">
    <location>
        <begin position="1"/>
        <end position="17"/>
    </location>
</feature>
<dbReference type="Gene3D" id="3.20.20.70">
    <property type="entry name" value="Aldolase class I"/>
    <property type="match status" value="1"/>
</dbReference>
<dbReference type="NCBIfam" id="TIGR01370">
    <property type="entry name" value="MJ1477/TM1410 family putative glycoside hydrolase"/>
    <property type="match status" value="1"/>
</dbReference>
<proteinExistence type="predicted"/>
<feature type="domain" description="Glycoside-hydrolase family GH114 TIM-barrel" evidence="2">
    <location>
        <begin position="45"/>
        <end position="295"/>
    </location>
</feature>
<dbReference type="InterPro" id="IPR017853">
    <property type="entry name" value="GH"/>
</dbReference>
<feature type="chain" id="PRO_5046988701" evidence="1">
    <location>
        <begin position="18"/>
        <end position="304"/>
    </location>
</feature>
<dbReference type="GO" id="GO:0016787">
    <property type="term" value="F:hydrolase activity"/>
    <property type="evidence" value="ECO:0007669"/>
    <property type="project" value="UniProtKB-KW"/>
</dbReference>
<dbReference type="InterPro" id="IPR016062">
    <property type="entry name" value="TM1410-rel"/>
</dbReference>